<accession>A0A951QCH8</accession>
<organism evidence="1 2">
    <name type="scientific">Drouetiella hepatica Uher 2000/2452</name>
    <dbReference type="NCBI Taxonomy" id="904376"/>
    <lineage>
        <taxon>Bacteria</taxon>
        <taxon>Bacillati</taxon>
        <taxon>Cyanobacteriota</taxon>
        <taxon>Cyanophyceae</taxon>
        <taxon>Oculatellales</taxon>
        <taxon>Oculatellaceae</taxon>
        <taxon>Drouetiella</taxon>
    </lineage>
</organism>
<protein>
    <submittedName>
        <fullName evidence="1">Uncharacterized protein</fullName>
    </submittedName>
</protein>
<comment type="caution">
    <text evidence="1">The sequence shown here is derived from an EMBL/GenBank/DDBJ whole genome shotgun (WGS) entry which is preliminary data.</text>
</comment>
<dbReference type="EMBL" id="JAHHHD010000018">
    <property type="protein sequence ID" value="MBW4660206.1"/>
    <property type="molecule type" value="Genomic_DNA"/>
</dbReference>
<dbReference type="Proteomes" id="UP000757435">
    <property type="component" value="Unassembled WGS sequence"/>
</dbReference>
<sequence>MADTSELSILIDISQVDLDLEPEELEALTSSLKDEISEIVEDAELVRESEIPEGGKPALAGFVLGFLKAIVNVKNIQALMGVLQERFSGKPIELTVEKNGSKYSLKVGRPEDLDKTIAAIQKLAEIE</sequence>
<dbReference type="AlphaFoldDB" id="A0A951QCH8"/>
<name>A0A951QCH8_9CYAN</name>
<reference evidence="1" key="2">
    <citation type="journal article" date="2022" name="Microbiol. Resour. Announc.">
        <title>Metagenome Sequencing to Explore Phylogenomics of Terrestrial Cyanobacteria.</title>
        <authorList>
            <person name="Ward R.D."/>
            <person name="Stajich J.E."/>
            <person name="Johansen J.R."/>
            <person name="Huntemann M."/>
            <person name="Clum A."/>
            <person name="Foster B."/>
            <person name="Foster B."/>
            <person name="Roux S."/>
            <person name="Palaniappan K."/>
            <person name="Varghese N."/>
            <person name="Mukherjee S."/>
            <person name="Reddy T.B.K."/>
            <person name="Daum C."/>
            <person name="Copeland A."/>
            <person name="Chen I.A."/>
            <person name="Ivanova N.N."/>
            <person name="Kyrpides N.C."/>
            <person name="Shapiro N."/>
            <person name="Eloe-Fadrosh E.A."/>
            <person name="Pietrasiak N."/>
        </authorList>
    </citation>
    <scope>NUCLEOTIDE SEQUENCE</scope>
    <source>
        <strain evidence="1">UHER 2000/2452</strain>
    </source>
</reference>
<gene>
    <name evidence="1" type="ORF">KME15_16140</name>
</gene>
<evidence type="ECO:0000313" key="2">
    <source>
        <dbReference type="Proteomes" id="UP000757435"/>
    </source>
</evidence>
<reference evidence="1" key="1">
    <citation type="submission" date="2021-05" db="EMBL/GenBank/DDBJ databases">
        <authorList>
            <person name="Pietrasiak N."/>
            <person name="Ward R."/>
            <person name="Stajich J.E."/>
            <person name="Kurbessoian T."/>
        </authorList>
    </citation>
    <scope>NUCLEOTIDE SEQUENCE</scope>
    <source>
        <strain evidence="1">UHER 2000/2452</strain>
    </source>
</reference>
<evidence type="ECO:0000313" key="1">
    <source>
        <dbReference type="EMBL" id="MBW4660206.1"/>
    </source>
</evidence>
<proteinExistence type="predicted"/>